<accession>B6AA16</accession>
<dbReference type="SUPFAM" id="SSF55961">
    <property type="entry name" value="Bet v1-like"/>
    <property type="match status" value="1"/>
</dbReference>
<dbReference type="OrthoDB" id="360784at2759"/>
<organism evidence="1 2">
    <name type="scientific">Cryptosporidium muris (strain RN66)</name>
    <dbReference type="NCBI Taxonomy" id="441375"/>
    <lineage>
        <taxon>Eukaryota</taxon>
        <taxon>Sar</taxon>
        <taxon>Alveolata</taxon>
        <taxon>Apicomplexa</taxon>
        <taxon>Conoidasida</taxon>
        <taxon>Coccidia</taxon>
        <taxon>Eucoccidiorida</taxon>
        <taxon>Eimeriorina</taxon>
        <taxon>Cryptosporidiidae</taxon>
        <taxon>Cryptosporidium</taxon>
    </lineage>
</organism>
<protein>
    <recommendedName>
        <fullName evidence="3">START domain-containing protein</fullName>
    </recommendedName>
</protein>
<dbReference type="OMA" id="LPWPIGQ"/>
<dbReference type="EMBL" id="DS989726">
    <property type="protein sequence ID" value="EEA05057.1"/>
    <property type="molecule type" value="Genomic_DNA"/>
</dbReference>
<gene>
    <name evidence="1" type="ORF">CMU_041270</name>
</gene>
<sequence length="645" mass="73582">MKFFDRLYLKFRSSLCNKFKLEQLRTTSVHHSECVGEVELSNIHTPGISSTREVTTRLSPGGQIGLFSNINTLHGITEYFEGINSDDSVKTSNECQEVQSSPDISTFVTTLSHDTYCSSSKILEPFLFRLNETGGKIFTSSEFESEIKQLVDRQPVEFDPLPVRSLSGERHSVLNLVNNLVRVCEMLHVNSETDIPGLPSHETLFEEDTEIDLSNIESILEYTLNSLLETIRKMISEETLLRADNMRQFIIFELKSLVAKLNPKYDSKLLSIANLFLNKLTLDEDMKILAFKMDQIRSAFKFFHLTQRFNDFHLSNQPIDKFDTNNTDKVLLHSTGPASRTRILSRIIKWYRSSHVFEKDGISLRKGHSNSKTDTSGNSKDANSILVPNVHSSLQSHRCHHSGDTVDKFQLETDGWSTDNSKGIVVLYRIDPMPIGLSVSVIVKGEINCNPIHLLAILNEVELAHEWAPYMSYASRIASLSRVSQLVQQIYDLPWPIGQRENIMYCFGVDTLHEQNCLMISCSNPKPDSTGQFLGVEIPDPPPKIPREECSHLFFIITPLDSGKSVTMEMFANFNVSRFVPSKLASFIVRRMTRKMYTDIAYLASNFKGSIYESAYKENADLYLWIEKKFSDYLRMRNGCQIMEY</sequence>
<dbReference type="GeneID" id="6994364"/>
<dbReference type="eggNOG" id="ENOG502S6EW">
    <property type="taxonomic scope" value="Eukaryota"/>
</dbReference>
<dbReference type="PANTHER" id="PTHR34560">
    <property type="entry name" value="POLYKETIDE CYCLASE/DEHYDRASE/LIPID TRANSPORT SUPERFAMILY PROTEIN"/>
    <property type="match status" value="1"/>
</dbReference>
<dbReference type="AlphaFoldDB" id="B6AA16"/>
<proteinExistence type="predicted"/>
<evidence type="ECO:0000313" key="2">
    <source>
        <dbReference type="Proteomes" id="UP000001460"/>
    </source>
</evidence>
<keyword evidence="2" id="KW-1185">Reference proteome</keyword>
<dbReference type="RefSeq" id="XP_002139406.1">
    <property type="nucleotide sequence ID" value="XM_002139370.1"/>
</dbReference>
<reference evidence="1" key="1">
    <citation type="submission" date="2008-06" db="EMBL/GenBank/DDBJ databases">
        <authorList>
            <person name="Lorenzi H."/>
            <person name="Inman J."/>
            <person name="Miller J."/>
            <person name="Schobel S."/>
            <person name="Amedeo P."/>
            <person name="Caler E.V."/>
            <person name="da Silva J."/>
        </authorList>
    </citation>
    <scope>NUCLEOTIDE SEQUENCE [LARGE SCALE GENOMIC DNA]</scope>
    <source>
        <strain evidence="1">RN66</strain>
    </source>
</reference>
<evidence type="ECO:0008006" key="3">
    <source>
        <dbReference type="Google" id="ProtNLM"/>
    </source>
</evidence>
<dbReference type="VEuPathDB" id="CryptoDB:CMU_041270"/>
<evidence type="ECO:0000313" key="1">
    <source>
        <dbReference type="EMBL" id="EEA05057.1"/>
    </source>
</evidence>
<name>B6AA16_CRYMR</name>
<dbReference type="InterPro" id="IPR023393">
    <property type="entry name" value="START-like_dom_sf"/>
</dbReference>
<dbReference type="Proteomes" id="UP000001460">
    <property type="component" value="Unassembled WGS sequence"/>
</dbReference>
<dbReference type="Gene3D" id="3.30.530.20">
    <property type="match status" value="1"/>
</dbReference>
<dbReference type="PANTHER" id="PTHR34560:SF1">
    <property type="entry name" value="START DOMAIN-CONTAINING PROTEIN"/>
    <property type="match status" value="1"/>
</dbReference>